<dbReference type="Gene3D" id="3.30.465.10">
    <property type="match status" value="1"/>
</dbReference>
<dbReference type="PANTHER" id="PTHR11748">
    <property type="entry name" value="D-LACTATE DEHYDROGENASE"/>
    <property type="match status" value="1"/>
</dbReference>
<dbReference type="Pfam" id="PF01565">
    <property type="entry name" value="FAD_binding_4"/>
    <property type="match status" value="1"/>
</dbReference>
<keyword evidence="2" id="KW-0274">FAD</keyword>
<protein>
    <submittedName>
        <fullName evidence="4">FAD-binding oxidoreductase</fullName>
    </submittedName>
</protein>
<dbReference type="InterPro" id="IPR016169">
    <property type="entry name" value="FAD-bd_PCMH_sub2"/>
</dbReference>
<feature type="domain" description="FAD-binding PCMH-type" evidence="3">
    <location>
        <begin position="46"/>
        <end position="218"/>
    </location>
</feature>
<sequence>MELNTAFLSQLASIVGETSLITSETSTLKLSRDYAWYSPFLKESLASKRADAVVKVTSEEALEQIIAACVAEEVPVTIRGAATGNYGQCTPFEGGVLIDINGLNEIIEIGDGWVEAQAGVRIQTLENAVRKEGWELRSYPSTWVRSTLSGYIGGGSGGIGSVTWGRLQEAGTIKAVDLLTVENPPRKFRLEEEETRKVHHTYGTNGISTRITLRLAPKADWRQIMVTSEDWWALMEFAVEMADDKSWNKRLISVHEWPIPSYFKGLKKWIRSDSHLIFFEIEESQSEAFKALVAERGLSVQHEIEPHEPRKAPMYSDFTYNHTTLWALKFDPSYSYMANRFDPTNYKEKMLAIKEKFPDELWWHLEILRDYTQDEPIYACLTIFRYTTPERFTEMREFMQSIGVPTGSAHTPYLDQGMHIHDLDDKLAVKDYADPKGLLNPGKLQNYQPGSYGNWAPESSKN</sequence>
<keyword evidence="1" id="KW-0285">Flavoprotein</keyword>
<evidence type="ECO:0000256" key="1">
    <source>
        <dbReference type="ARBA" id="ARBA00022630"/>
    </source>
</evidence>
<dbReference type="InterPro" id="IPR016166">
    <property type="entry name" value="FAD-bd_PCMH"/>
</dbReference>
<evidence type="ECO:0000313" key="4">
    <source>
        <dbReference type="EMBL" id="MDQ8193416.1"/>
    </source>
</evidence>
<dbReference type="InterPro" id="IPR006094">
    <property type="entry name" value="Oxid_FAD_bind_N"/>
</dbReference>
<dbReference type="RefSeq" id="WP_308983911.1">
    <property type="nucleotide sequence ID" value="NZ_JARXIC010000003.1"/>
</dbReference>
<dbReference type="InterPro" id="IPR016164">
    <property type="entry name" value="FAD-linked_Oxase-like_C"/>
</dbReference>
<reference evidence="4 5" key="1">
    <citation type="submission" date="2023-04" db="EMBL/GenBank/DDBJ databases">
        <title>A novel bacteria isolated from coastal sediment.</title>
        <authorList>
            <person name="Liu X.-J."/>
            <person name="Du Z.-J."/>
        </authorList>
    </citation>
    <scope>NUCLEOTIDE SEQUENCE [LARGE SCALE GENOMIC DNA]</scope>
    <source>
        <strain evidence="4 5">SDUM461004</strain>
    </source>
</reference>
<dbReference type="Proteomes" id="UP001243717">
    <property type="component" value="Unassembled WGS sequence"/>
</dbReference>
<dbReference type="PANTHER" id="PTHR11748:SF119">
    <property type="entry name" value="D-2-HYDROXYGLUTARATE DEHYDROGENASE"/>
    <property type="match status" value="1"/>
</dbReference>
<comment type="caution">
    <text evidence="4">The sequence shown here is derived from an EMBL/GenBank/DDBJ whole genome shotgun (WGS) entry which is preliminary data.</text>
</comment>
<dbReference type="SUPFAM" id="SSF56176">
    <property type="entry name" value="FAD-binding/transporter-associated domain-like"/>
    <property type="match status" value="1"/>
</dbReference>
<evidence type="ECO:0000313" key="5">
    <source>
        <dbReference type="Proteomes" id="UP001243717"/>
    </source>
</evidence>
<keyword evidence="5" id="KW-1185">Reference proteome</keyword>
<proteinExistence type="predicted"/>
<dbReference type="InterPro" id="IPR036318">
    <property type="entry name" value="FAD-bd_PCMH-like_sf"/>
</dbReference>
<dbReference type="SUPFAM" id="SSF55103">
    <property type="entry name" value="FAD-linked oxidases, C-terminal domain"/>
    <property type="match status" value="1"/>
</dbReference>
<dbReference type="PROSITE" id="PS51387">
    <property type="entry name" value="FAD_PCMH"/>
    <property type="match status" value="1"/>
</dbReference>
<evidence type="ECO:0000256" key="2">
    <source>
        <dbReference type="ARBA" id="ARBA00022827"/>
    </source>
</evidence>
<accession>A0ABU1AI05</accession>
<name>A0ABU1AI05_9BACT</name>
<gene>
    <name evidence="4" type="ORF">QEH59_03205</name>
</gene>
<organism evidence="4 5">
    <name type="scientific">Thalassobacterium sedimentorum</name>
    <dbReference type="NCBI Taxonomy" id="3041258"/>
    <lineage>
        <taxon>Bacteria</taxon>
        <taxon>Pseudomonadati</taxon>
        <taxon>Verrucomicrobiota</taxon>
        <taxon>Opitutia</taxon>
        <taxon>Puniceicoccales</taxon>
        <taxon>Coraliomargaritaceae</taxon>
        <taxon>Thalassobacterium</taxon>
    </lineage>
</organism>
<evidence type="ECO:0000259" key="3">
    <source>
        <dbReference type="PROSITE" id="PS51387"/>
    </source>
</evidence>
<dbReference type="EMBL" id="JARXIC010000003">
    <property type="protein sequence ID" value="MDQ8193416.1"/>
    <property type="molecule type" value="Genomic_DNA"/>
</dbReference>